<name>A0A443K7U6_9RHOB</name>
<sequence length="321" mass="36552">MASIRKLDTGKYRAEIARQGKRLSKVFPTQKAAKEWASRQEYLILNADEVKSSETFGEVMTRYARERSVHKRGERWEAIRLEKIGRDPIAQKAIGELTASDFAEWRDKRLTEVAPASVIREMQLMSSVMNVAVKEWRLISANPISDISRPKKPVSRDRLPTDDELERLAHSAGSDLTNATARAYHAFRFALETAMRAGEIAGLTRDRIDMENRVARLEHTKNGRPRDVPLSSEAVRLLKELPAADPVFGLSSRQLDVLWRKLRDRAKVEGLTFHDSRHAAITRLAKKLDVLALARMVGHTDLRMLQLYYNETAAELAKRLD</sequence>
<dbReference type="InterPro" id="IPR011010">
    <property type="entry name" value="DNA_brk_join_enz"/>
</dbReference>
<evidence type="ECO:0000256" key="3">
    <source>
        <dbReference type="ARBA" id="ARBA00023172"/>
    </source>
</evidence>
<dbReference type="InterPro" id="IPR050090">
    <property type="entry name" value="Tyrosine_recombinase_XerCD"/>
</dbReference>
<keyword evidence="1" id="KW-0229">DNA integration</keyword>
<keyword evidence="3" id="KW-0233">DNA recombination</keyword>
<evidence type="ECO:0000313" key="5">
    <source>
        <dbReference type="EMBL" id="RWR28869.1"/>
    </source>
</evidence>
<dbReference type="Gene3D" id="1.10.443.10">
    <property type="entry name" value="Intergrase catalytic core"/>
    <property type="match status" value="1"/>
</dbReference>
<dbReference type="GO" id="GO:0006310">
    <property type="term" value="P:DNA recombination"/>
    <property type="evidence" value="ECO:0007669"/>
    <property type="project" value="UniProtKB-KW"/>
</dbReference>
<dbReference type="Proteomes" id="UP000285295">
    <property type="component" value="Unassembled WGS sequence"/>
</dbReference>
<dbReference type="AlphaFoldDB" id="A0A443K7U6"/>
<dbReference type="PANTHER" id="PTHR30349">
    <property type="entry name" value="PHAGE INTEGRASE-RELATED"/>
    <property type="match status" value="1"/>
</dbReference>
<proteinExistence type="predicted"/>
<reference evidence="5 6" key="1">
    <citation type="submission" date="2019-01" db="EMBL/GenBank/DDBJ databases">
        <title>Sinorhodobacter populi sp. nov. isolated from the symptomatic bark tissue of Populus euramericana canker.</title>
        <authorList>
            <person name="Xu G."/>
        </authorList>
    </citation>
    <scope>NUCLEOTIDE SEQUENCE [LARGE SCALE GENOMIC DNA]</scope>
    <source>
        <strain evidence="5 6">D19-10-3-21</strain>
    </source>
</reference>
<protein>
    <submittedName>
        <fullName evidence="5">Site-specific integrase</fullName>
    </submittedName>
</protein>
<dbReference type="Pfam" id="PF00589">
    <property type="entry name" value="Phage_integrase"/>
    <property type="match status" value="1"/>
</dbReference>
<dbReference type="InterPro" id="IPR010998">
    <property type="entry name" value="Integrase_recombinase_N"/>
</dbReference>
<evidence type="ECO:0000256" key="1">
    <source>
        <dbReference type="ARBA" id="ARBA00022908"/>
    </source>
</evidence>
<evidence type="ECO:0000256" key="2">
    <source>
        <dbReference type="ARBA" id="ARBA00023125"/>
    </source>
</evidence>
<dbReference type="OrthoDB" id="6388170at2"/>
<dbReference type="EMBL" id="SAUX01000013">
    <property type="protein sequence ID" value="RWR28869.1"/>
    <property type="molecule type" value="Genomic_DNA"/>
</dbReference>
<dbReference type="InterPro" id="IPR002104">
    <property type="entry name" value="Integrase_catalytic"/>
</dbReference>
<dbReference type="Gene3D" id="1.10.150.130">
    <property type="match status" value="1"/>
</dbReference>
<dbReference type="PANTHER" id="PTHR30349:SF94">
    <property type="entry name" value="INTEGRASE_RECOMBINASE HI_1414-RELATED"/>
    <property type="match status" value="1"/>
</dbReference>
<gene>
    <name evidence="5" type="ORF">D2T31_12210</name>
</gene>
<feature type="domain" description="Tyr recombinase" evidence="4">
    <location>
        <begin position="154"/>
        <end position="321"/>
    </location>
</feature>
<organism evidence="5 6">
    <name type="scientific">Paenirhodobacter populi</name>
    <dbReference type="NCBI Taxonomy" id="2306993"/>
    <lineage>
        <taxon>Bacteria</taxon>
        <taxon>Pseudomonadati</taxon>
        <taxon>Pseudomonadota</taxon>
        <taxon>Alphaproteobacteria</taxon>
        <taxon>Rhodobacterales</taxon>
        <taxon>Rhodobacter group</taxon>
        <taxon>Paenirhodobacter</taxon>
    </lineage>
</organism>
<keyword evidence="2" id="KW-0238">DNA-binding</keyword>
<dbReference type="SUPFAM" id="SSF56349">
    <property type="entry name" value="DNA breaking-rejoining enzymes"/>
    <property type="match status" value="1"/>
</dbReference>
<evidence type="ECO:0000313" key="6">
    <source>
        <dbReference type="Proteomes" id="UP000285295"/>
    </source>
</evidence>
<dbReference type="RefSeq" id="WP_128237587.1">
    <property type="nucleotide sequence ID" value="NZ_SAUX01000013.1"/>
</dbReference>
<accession>A0A443K7U6</accession>
<dbReference type="CDD" id="cd00796">
    <property type="entry name" value="INT_Rci_Hp1_C"/>
    <property type="match status" value="1"/>
</dbReference>
<reference evidence="5 6" key="2">
    <citation type="submission" date="2019-01" db="EMBL/GenBank/DDBJ databases">
        <authorList>
            <person name="Li Y."/>
        </authorList>
    </citation>
    <scope>NUCLEOTIDE SEQUENCE [LARGE SCALE GENOMIC DNA]</scope>
    <source>
        <strain evidence="5 6">D19-10-3-21</strain>
    </source>
</reference>
<dbReference type="InterPro" id="IPR013762">
    <property type="entry name" value="Integrase-like_cat_sf"/>
</dbReference>
<evidence type="ECO:0000259" key="4">
    <source>
        <dbReference type="PROSITE" id="PS51898"/>
    </source>
</evidence>
<dbReference type="GO" id="GO:0003677">
    <property type="term" value="F:DNA binding"/>
    <property type="evidence" value="ECO:0007669"/>
    <property type="project" value="UniProtKB-KW"/>
</dbReference>
<dbReference type="PROSITE" id="PS51898">
    <property type="entry name" value="TYR_RECOMBINASE"/>
    <property type="match status" value="1"/>
</dbReference>
<dbReference type="GO" id="GO:0015074">
    <property type="term" value="P:DNA integration"/>
    <property type="evidence" value="ECO:0007669"/>
    <property type="project" value="UniProtKB-KW"/>
</dbReference>
<comment type="caution">
    <text evidence="5">The sequence shown here is derived from an EMBL/GenBank/DDBJ whole genome shotgun (WGS) entry which is preliminary data.</text>
</comment>